<dbReference type="OrthoDB" id="6380398at2759"/>
<dbReference type="Proteomes" id="UP001153714">
    <property type="component" value="Chromosome 5"/>
</dbReference>
<dbReference type="SMART" id="SM00409">
    <property type="entry name" value="IG"/>
    <property type="match status" value="2"/>
</dbReference>
<keyword evidence="1" id="KW-0472">Membrane</keyword>
<keyword evidence="1" id="KW-1133">Transmembrane helix</keyword>
<name>A0A9N9RBL4_9NEOP</name>
<keyword evidence="5" id="KW-1185">Reference proteome</keyword>
<dbReference type="InterPro" id="IPR003599">
    <property type="entry name" value="Ig_sub"/>
</dbReference>
<evidence type="ECO:0000313" key="4">
    <source>
        <dbReference type="EMBL" id="CAG9793340.1"/>
    </source>
</evidence>
<dbReference type="AlphaFoldDB" id="A0A9N9RBL4"/>
<evidence type="ECO:0000256" key="1">
    <source>
        <dbReference type="SAM" id="Phobius"/>
    </source>
</evidence>
<sequence>MWTRVWFVAACAVYAAGDITAPAQETLNIGDALETSIETFKYDNFICSLETPNNEIIQFVQHNDWNREKYELRAPNPMTGCAVTVTITGPEDNGIWRLFIEFEDKTPVSRFFNVFVKGIQDSDALNNDEREIENLGSKFITTHVGALHKVIINKYDLLKTESCHLISNDGTEYNNTNIESAINKFIWIEDNNVACGVQFVAGENMIGNWILFSREIRHSIDRIEKRLSFNIYIEEHVEAMPEEIIVAAGNNVHIRLVNSPPKYLQQTCKLVGPNQELTQRNYDRDDNNIESCGFIIRNIQTMDKGIWHIIFGNSIIYKAPVQITVIGEDGDFTRYLKWTIDSSVDVSLGPENATYCRVADPAGRTVFENFSQCRITLDRVSQNHKGTWILIVGSPGRIITEEHRIDVFVTDLEPRPKVITSVEKQQTEVLLSCVLPGDHQLRTCKFRDPQGRVLLALEGVEEDRYSFHEGNVNHESNVSTVSCALRIKNPVNTDLGIWRCAMETADDDVYFGFLQVADNVVTEPTLSAYESYITRVEGESVTMSCSIQSEIRYCYFRADNGTIFNVNPGMSTDSMEYVGAGFEAGECGVMMHKLQQVDSGLWSCHVGLPGNSSMFAPEQQKGIMIDILPIFKVSQGFRHIQGGMEVTGRIYESRAVDYCRYIRIDGQGFTDDNLPIYYYSSSDTDNGICRLYIRNPTLIDKHPWTIVTRVRGQREEISRTTNPNFILPPTPLPPPVPQPPNNINSWHAARFWIMITMLSVTIVFFGLIMSAQKNRRWTSERAAAFRNSFRYKKNPDTRNENSQVSAA</sequence>
<feature type="domain" description="Immunoglobulin" evidence="3">
    <location>
        <begin position="241"/>
        <end position="326"/>
    </location>
</feature>
<proteinExistence type="predicted"/>
<organism evidence="4 5">
    <name type="scientific">Diatraea saccharalis</name>
    <name type="common">sugarcane borer</name>
    <dbReference type="NCBI Taxonomy" id="40085"/>
    <lineage>
        <taxon>Eukaryota</taxon>
        <taxon>Metazoa</taxon>
        <taxon>Ecdysozoa</taxon>
        <taxon>Arthropoda</taxon>
        <taxon>Hexapoda</taxon>
        <taxon>Insecta</taxon>
        <taxon>Pterygota</taxon>
        <taxon>Neoptera</taxon>
        <taxon>Endopterygota</taxon>
        <taxon>Lepidoptera</taxon>
        <taxon>Glossata</taxon>
        <taxon>Ditrysia</taxon>
        <taxon>Pyraloidea</taxon>
        <taxon>Crambidae</taxon>
        <taxon>Crambinae</taxon>
        <taxon>Diatraea</taxon>
    </lineage>
</organism>
<keyword evidence="2" id="KW-0732">Signal</keyword>
<feature type="domain" description="Immunoglobulin" evidence="3">
    <location>
        <begin position="530"/>
        <end position="628"/>
    </location>
</feature>
<evidence type="ECO:0000313" key="5">
    <source>
        <dbReference type="Proteomes" id="UP001153714"/>
    </source>
</evidence>
<protein>
    <recommendedName>
        <fullName evidence="3">Immunoglobulin domain-containing protein</fullName>
    </recommendedName>
</protein>
<evidence type="ECO:0000256" key="2">
    <source>
        <dbReference type="SAM" id="SignalP"/>
    </source>
</evidence>
<accession>A0A9N9RBL4</accession>
<keyword evidence="1" id="KW-0812">Transmembrane</keyword>
<reference evidence="4" key="1">
    <citation type="submission" date="2021-12" db="EMBL/GenBank/DDBJ databases">
        <authorList>
            <person name="King R."/>
        </authorList>
    </citation>
    <scope>NUCLEOTIDE SEQUENCE</scope>
</reference>
<reference evidence="4" key="2">
    <citation type="submission" date="2022-10" db="EMBL/GenBank/DDBJ databases">
        <authorList>
            <consortium name="ENA_rothamsted_submissions"/>
            <consortium name="culmorum"/>
            <person name="King R."/>
        </authorList>
    </citation>
    <scope>NUCLEOTIDE SEQUENCE</scope>
</reference>
<feature type="transmembrane region" description="Helical" evidence="1">
    <location>
        <begin position="751"/>
        <end position="771"/>
    </location>
</feature>
<feature type="chain" id="PRO_5040489925" description="Immunoglobulin domain-containing protein" evidence="2">
    <location>
        <begin position="18"/>
        <end position="807"/>
    </location>
</feature>
<feature type="signal peptide" evidence="2">
    <location>
        <begin position="1"/>
        <end position="17"/>
    </location>
</feature>
<dbReference type="EMBL" id="OU893336">
    <property type="protein sequence ID" value="CAG9793340.1"/>
    <property type="molecule type" value="Genomic_DNA"/>
</dbReference>
<gene>
    <name evidence="4" type="ORF">DIATSA_LOCUS10792</name>
</gene>
<evidence type="ECO:0000259" key="3">
    <source>
        <dbReference type="SMART" id="SM00409"/>
    </source>
</evidence>